<dbReference type="EMBL" id="CM026421">
    <property type="protein sequence ID" value="KAG0592332.1"/>
    <property type="molecule type" value="Genomic_DNA"/>
</dbReference>
<feature type="compositionally biased region" description="Polar residues" evidence="1">
    <location>
        <begin position="139"/>
        <end position="148"/>
    </location>
</feature>
<dbReference type="Proteomes" id="UP000822688">
    <property type="component" value="Chromosome 1"/>
</dbReference>
<keyword evidence="3" id="KW-1185">Reference proteome</keyword>
<sequence length="162" mass="18846">MQQNAMLANKNGAQTNGMLNFRPLFVTMAHQQRINNIHDHDFTLSTVFPVSLVTQNQQQRQLTPRHSCTRIRTVSPLINNDTLKRENRHKKTHSSRFMITTIRTISQLNQTLQQQRQNTANNNNNALLINHESEFATVSPLTRNNTQKQRMRRNREAPNPKP</sequence>
<feature type="region of interest" description="Disordered" evidence="1">
    <location>
        <begin position="134"/>
        <end position="162"/>
    </location>
</feature>
<comment type="caution">
    <text evidence="2">The sequence shown here is derived from an EMBL/GenBank/DDBJ whole genome shotgun (WGS) entry which is preliminary data.</text>
</comment>
<protein>
    <submittedName>
        <fullName evidence="2">Uncharacterized protein</fullName>
    </submittedName>
</protein>
<proteinExistence type="predicted"/>
<gene>
    <name evidence="2" type="ORF">KC19_1G243600</name>
</gene>
<evidence type="ECO:0000256" key="1">
    <source>
        <dbReference type="SAM" id="MobiDB-lite"/>
    </source>
</evidence>
<reference evidence="2" key="1">
    <citation type="submission" date="2020-06" db="EMBL/GenBank/DDBJ databases">
        <title>WGS assembly of Ceratodon purpureus strain R40.</title>
        <authorList>
            <person name="Carey S.B."/>
            <person name="Jenkins J."/>
            <person name="Shu S."/>
            <person name="Lovell J.T."/>
            <person name="Sreedasyam A."/>
            <person name="Maumus F."/>
            <person name="Tiley G.P."/>
            <person name="Fernandez-Pozo N."/>
            <person name="Barry K."/>
            <person name="Chen C."/>
            <person name="Wang M."/>
            <person name="Lipzen A."/>
            <person name="Daum C."/>
            <person name="Saski C.A."/>
            <person name="Payton A.C."/>
            <person name="Mcbreen J.C."/>
            <person name="Conrad R.E."/>
            <person name="Kollar L.M."/>
            <person name="Olsson S."/>
            <person name="Huttunen S."/>
            <person name="Landis J.B."/>
            <person name="Wickett N.J."/>
            <person name="Johnson M.G."/>
            <person name="Rensing S.A."/>
            <person name="Grimwood J."/>
            <person name="Schmutz J."/>
            <person name="Mcdaniel S.F."/>
        </authorList>
    </citation>
    <scope>NUCLEOTIDE SEQUENCE</scope>
    <source>
        <strain evidence="2">R40</strain>
    </source>
</reference>
<dbReference type="AlphaFoldDB" id="A0A8T0JB58"/>
<name>A0A8T0JB58_CERPU</name>
<organism evidence="2 3">
    <name type="scientific">Ceratodon purpureus</name>
    <name type="common">Fire moss</name>
    <name type="synonym">Dicranum purpureum</name>
    <dbReference type="NCBI Taxonomy" id="3225"/>
    <lineage>
        <taxon>Eukaryota</taxon>
        <taxon>Viridiplantae</taxon>
        <taxon>Streptophyta</taxon>
        <taxon>Embryophyta</taxon>
        <taxon>Bryophyta</taxon>
        <taxon>Bryophytina</taxon>
        <taxon>Bryopsida</taxon>
        <taxon>Dicranidae</taxon>
        <taxon>Pseudoditrichales</taxon>
        <taxon>Ditrichaceae</taxon>
        <taxon>Ceratodon</taxon>
    </lineage>
</organism>
<accession>A0A8T0JB58</accession>
<evidence type="ECO:0000313" key="3">
    <source>
        <dbReference type="Proteomes" id="UP000822688"/>
    </source>
</evidence>
<evidence type="ECO:0000313" key="2">
    <source>
        <dbReference type="EMBL" id="KAG0592332.1"/>
    </source>
</evidence>